<evidence type="ECO:0000259" key="3">
    <source>
        <dbReference type="Pfam" id="PF01370"/>
    </source>
</evidence>
<evidence type="ECO:0000313" key="5">
    <source>
        <dbReference type="Proteomes" id="UP001419910"/>
    </source>
</evidence>
<organism evidence="4 5">
    <name type="scientific">Sphingomonas oligophenolica</name>
    <dbReference type="NCBI Taxonomy" id="301154"/>
    <lineage>
        <taxon>Bacteria</taxon>
        <taxon>Pseudomonadati</taxon>
        <taxon>Pseudomonadota</taxon>
        <taxon>Alphaproteobacteria</taxon>
        <taxon>Sphingomonadales</taxon>
        <taxon>Sphingomonadaceae</taxon>
        <taxon>Sphingomonas</taxon>
    </lineage>
</organism>
<dbReference type="SUPFAM" id="SSF51735">
    <property type="entry name" value="NAD(P)-binding Rossmann-fold domains"/>
    <property type="match status" value="1"/>
</dbReference>
<feature type="domain" description="NAD-dependent epimerase/dehydratase" evidence="3">
    <location>
        <begin position="4"/>
        <end position="243"/>
    </location>
</feature>
<dbReference type="Pfam" id="PF01370">
    <property type="entry name" value="Epimerase"/>
    <property type="match status" value="1"/>
</dbReference>
<keyword evidence="1" id="KW-0560">Oxidoreductase</keyword>
<dbReference type="InterPro" id="IPR050425">
    <property type="entry name" value="NAD(P)_dehydrat-like"/>
</dbReference>
<evidence type="ECO:0000256" key="2">
    <source>
        <dbReference type="ARBA" id="ARBA00023445"/>
    </source>
</evidence>
<dbReference type="RefSeq" id="WP_343892380.1">
    <property type="nucleotide sequence ID" value="NZ_BAAAEH010000059.1"/>
</dbReference>
<proteinExistence type="inferred from homology"/>
<dbReference type="Proteomes" id="UP001419910">
    <property type="component" value="Unassembled WGS sequence"/>
</dbReference>
<gene>
    <name evidence="4" type="ORF">ABC974_17145</name>
</gene>
<evidence type="ECO:0000313" key="4">
    <source>
        <dbReference type="EMBL" id="MEN2791365.1"/>
    </source>
</evidence>
<dbReference type="InterPro" id="IPR036291">
    <property type="entry name" value="NAD(P)-bd_dom_sf"/>
</dbReference>
<accession>A0ABU9Y6D3</accession>
<dbReference type="EMBL" id="JBDIME010000016">
    <property type="protein sequence ID" value="MEN2791365.1"/>
    <property type="molecule type" value="Genomic_DNA"/>
</dbReference>
<dbReference type="InterPro" id="IPR001509">
    <property type="entry name" value="Epimerase_deHydtase"/>
</dbReference>
<reference evidence="4 5" key="1">
    <citation type="submission" date="2024-05" db="EMBL/GenBank/DDBJ databases">
        <authorList>
            <person name="Liu Q."/>
            <person name="Xin Y.-H."/>
        </authorList>
    </citation>
    <scope>NUCLEOTIDE SEQUENCE [LARGE SCALE GENOMIC DNA]</scope>
    <source>
        <strain evidence="4 5">CGMCC 1.10181</strain>
    </source>
</reference>
<comment type="similarity">
    <text evidence="2">Belongs to the NAD(P)-dependent epimerase/dehydratase family. Dihydroflavonol-4-reductase subfamily.</text>
</comment>
<comment type="caution">
    <text evidence="4">The sequence shown here is derived from an EMBL/GenBank/DDBJ whole genome shotgun (WGS) entry which is preliminary data.</text>
</comment>
<name>A0ABU9Y6D3_9SPHN</name>
<dbReference type="CDD" id="cd05227">
    <property type="entry name" value="AR_SDR_e"/>
    <property type="match status" value="1"/>
</dbReference>
<dbReference type="Gene3D" id="3.40.50.720">
    <property type="entry name" value="NAD(P)-binding Rossmann-like Domain"/>
    <property type="match status" value="1"/>
</dbReference>
<keyword evidence="5" id="KW-1185">Reference proteome</keyword>
<evidence type="ECO:0000256" key="1">
    <source>
        <dbReference type="ARBA" id="ARBA00023002"/>
    </source>
</evidence>
<dbReference type="PANTHER" id="PTHR10366">
    <property type="entry name" value="NAD DEPENDENT EPIMERASE/DEHYDRATASE"/>
    <property type="match status" value="1"/>
</dbReference>
<protein>
    <submittedName>
        <fullName evidence="4">Aldehyde reductase</fullName>
    </submittedName>
</protein>
<sequence>MARVLVTGATGFLGAHCLLRLIAAGHEVRGTVRDLGRAEEVRSMLRQGGAGIAADSVALFAADLNKDKGWAEAVAGCTYVLHVASPFPSRVPKDENDLIRPSRDGALRALAASRDAGVKRVVLTSSFAAIGYGASNRKAEFTESDWTNPDDPSVQPYQRSKTIAERAAWDFINREGRGLELAVINPVGILGPVLGADFSTSIHLIKRMIEGRTPGCPQMWFGFVDARDVADLHILAMTAPAANGERFLATAGHFLSVQEAAQILKDGLGDAGAKVSTRRLPNWLLRVVGLFDPEIRGMLPELGKRKDATATKAQTLLGWTPRSPDEAILATAISLDKLGLLSSKTSA</sequence>
<dbReference type="PANTHER" id="PTHR10366:SF564">
    <property type="entry name" value="STEROL-4-ALPHA-CARBOXYLATE 3-DEHYDROGENASE, DECARBOXYLATING"/>
    <property type="match status" value="1"/>
</dbReference>